<gene>
    <name evidence="1" type="ORF">ACFQ1C_06015</name>
</gene>
<name>A0ABW3KI83_9GAMM</name>
<keyword evidence="2" id="KW-1185">Reference proteome</keyword>
<organism evidence="1 2">
    <name type="scientific">Oceanisphaera ostreae</name>
    <dbReference type="NCBI Taxonomy" id="914151"/>
    <lineage>
        <taxon>Bacteria</taxon>
        <taxon>Pseudomonadati</taxon>
        <taxon>Pseudomonadota</taxon>
        <taxon>Gammaproteobacteria</taxon>
        <taxon>Aeromonadales</taxon>
        <taxon>Aeromonadaceae</taxon>
        <taxon>Oceanisphaera</taxon>
    </lineage>
</organism>
<dbReference type="RefSeq" id="WP_379557699.1">
    <property type="nucleotide sequence ID" value="NZ_JBHTJS010000022.1"/>
</dbReference>
<dbReference type="Proteomes" id="UP001597048">
    <property type="component" value="Unassembled WGS sequence"/>
</dbReference>
<reference evidence="2" key="1">
    <citation type="journal article" date="2019" name="Int. J. Syst. Evol. Microbiol.">
        <title>The Global Catalogue of Microorganisms (GCM) 10K type strain sequencing project: providing services to taxonomists for standard genome sequencing and annotation.</title>
        <authorList>
            <consortium name="The Broad Institute Genomics Platform"/>
            <consortium name="The Broad Institute Genome Sequencing Center for Infectious Disease"/>
            <person name="Wu L."/>
            <person name="Ma J."/>
        </authorList>
    </citation>
    <scope>NUCLEOTIDE SEQUENCE [LARGE SCALE GENOMIC DNA]</scope>
    <source>
        <strain evidence="2">CCUG 60525</strain>
    </source>
</reference>
<evidence type="ECO:0000313" key="1">
    <source>
        <dbReference type="EMBL" id="MFD1007706.1"/>
    </source>
</evidence>
<comment type="caution">
    <text evidence="1">The sequence shown here is derived from an EMBL/GenBank/DDBJ whole genome shotgun (WGS) entry which is preliminary data.</text>
</comment>
<protein>
    <submittedName>
        <fullName evidence="1">Uncharacterized protein</fullName>
    </submittedName>
</protein>
<evidence type="ECO:0000313" key="2">
    <source>
        <dbReference type="Proteomes" id="UP001597048"/>
    </source>
</evidence>
<sequence length="102" mass="11760">MLARKCRYALQSDATTYAEIIIKPCCTIEIAVPKNGQWIRSKLALIHFTPNEQYVLLECHAKDNTGSKSIQLDLSYRDAIEFCQMIDEVKEEHDTLMTDLCY</sequence>
<accession>A0ABW3KI83</accession>
<dbReference type="EMBL" id="JBHTJS010000022">
    <property type="protein sequence ID" value="MFD1007706.1"/>
    <property type="molecule type" value="Genomic_DNA"/>
</dbReference>
<proteinExistence type="predicted"/>